<dbReference type="InterPro" id="IPR022775">
    <property type="entry name" value="AP_mu_sigma_su"/>
</dbReference>
<organism evidence="7 8">
    <name type="scientific">Streblomastix strix</name>
    <dbReference type="NCBI Taxonomy" id="222440"/>
    <lineage>
        <taxon>Eukaryota</taxon>
        <taxon>Metamonada</taxon>
        <taxon>Preaxostyla</taxon>
        <taxon>Oxymonadida</taxon>
        <taxon>Streblomastigidae</taxon>
        <taxon>Streblomastix</taxon>
    </lineage>
</organism>
<dbReference type="GO" id="GO:0006886">
    <property type="term" value="P:intracellular protein transport"/>
    <property type="evidence" value="ECO:0007669"/>
    <property type="project" value="UniProtKB-UniRule"/>
</dbReference>
<feature type="domain" description="MHD" evidence="6">
    <location>
        <begin position="165"/>
        <end position="429"/>
    </location>
</feature>
<evidence type="ECO:0000256" key="1">
    <source>
        <dbReference type="ARBA" id="ARBA00004308"/>
    </source>
</evidence>
<evidence type="ECO:0000256" key="2">
    <source>
        <dbReference type="ARBA" id="ARBA00022448"/>
    </source>
</evidence>
<dbReference type="InterPro" id="IPR050431">
    <property type="entry name" value="Adaptor_comp_med_subunit"/>
</dbReference>
<dbReference type="Gene3D" id="3.30.450.60">
    <property type="match status" value="1"/>
</dbReference>
<keyword evidence="3 5" id="KW-0653">Protein transport</keyword>
<dbReference type="InterPro" id="IPR011012">
    <property type="entry name" value="Longin-like_dom_sf"/>
</dbReference>
<protein>
    <submittedName>
        <fullName evidence="7">Putative AP-2 complex subunit mu</fullName>
    </submittedName>
</protein>
<keyword evidence="4" id="KW-0472">Membrane</keyword>
<proteinExistence type="inferred from homology"/>
<dbReference type="PRINTS" id="PR00314">
    <property type="entry name" value="CLATHRINADPT"/>
</dbReference>
<dbReference type="Proteomes" id="UP000324800">
    <property type="component" value="Unassembled WGS sequence"/>
</dbReference>
<dbReference type="PROSITE" id="PS00991">
    <property type="entry name" value="CLAT_ADAPTOR_M_2"/>
    <property type="match status" value="1"/>
</dbReference>
<sequence length="465" mass="52053">MITAILFLNEKGEIVLVRNYRGDIRRSTAEAFRNAIIVKKETKQPIVQIQKSTFFYIRENNIYVVACANGNVNATVIFESLYKLVAAFKAYFGGVFDEDAIQKQYGLIYELMDEAFDFGYPQNIDPDVLKAYIMQGKPLSVQKAQQVSMHVTGASSRPPNIVHQVNQLFIDVIEQVNLLVSSKQTILNAEVIGQINLKVQLSGDPDCIFGFNDKLFLDQHNDSQGHVKRKTNRDTLELDDIKFHQCVKLSHFSKDRTISFIPPDGDFTLMRYRVSERVVKPPFHVVPIIIEHSRTRFVVQVTVTSTFSAHFIATSVVIKIPIPTNSARLQSEVSVGSTKYEPTQHAIVWKVKNFPGGSSNQFRANVQLLASVVQGAPWSKPPVSMQFLVPMATSSGLEVLFMNVSESKLHYHADRFIRYVTRGGNYLIRYPDKVGVGEDRRTGTGGQVGYGGQAAGQFGIAAPKK</sequence>
<dbReference type="InterPro" id="IPR028565">
    <property type="entry name" value="MHD"/>
</dbReference>
<accession>A0A5J4X2M4</accession>
<evidence type="ECO:0000256" key="4">
    <source>
        <dbReference type="ARBA" id="ARBA00023136"/>
    </source>
</evidence>
<dbReference type="InterPro" id="IPR018240">
    <property type="entry name" value="Clathrin_mu_CS"/>
</dbReference>
<keyword evidence="2 5" id="KW-0813">Transport</keyword>
<dbReference type="InterPro" id="IPR001392">
    <property type="entry name" value="Clathrin_mu"/>
</dbReference>
<dbReference type="PANTHER" id="PTHR10529">
    <property type="entry name" value="AP COMPLEX SUBUNIT MU"/>
    <property type="match status" value="1"/>
</dbReference>
<dbReference type="Gene3D" id="2.60.40.1170">
    <property type="entry name" value="Mu homology domain, subdomain B"/>
    <property type="match status" value="2"/>
</dbReference>
<dbReference type="SUPFAM" id="SSF64356">
    <property type="entry name" value="SNARE-like"/>
    <property type="match status" value="1"/>
</dbReference>
<reference evidence="7 8" key="1">
    <citation type="submission" date="2019-03" db="EMBL/GenBank/DDBJ databases">
        <title>Single cell metagenomics reveals metabolic interactions within the superorganism composed of flagellate Streblomastix strix and complex community of Bacteroidetes bacteria on its surface.</title>
        <authorList>
            <person name="Treitli S.C."/>
            <person name="Kolisko M."/>
            <person name="Husnik F."/>
            <person name="Keeling P."/>
            <person name="Hampl V."/>
        </authorList>
    </citation>
    <scope>NUCLEOTIDE SEQUENCE [LARGE SCALE GENOMIC DNA]</scope>
    <source>
        <strain evidence="7">ST1C</strain>
    </source>
</reference>
<evidence type="ECO:0000256" key="3">
    <source>
        <dbReference type="ARBA" id="ARBA00022927"/>
    </source>
</evidence>
<dbReference type="PIRSF" id="PIRSF005992">
    <property type="entry name" value="Clathrin_mu"/>
    <property type="match status" value="1"/>
</dbReference>
<dbReference type="EMBL" id="SNRW01000368">
    <property type="protein sequence ID" value="KAA6401587.1"/>
    <property type="molecule type" value="Genomic_DNA"/>
</dbReference>
<dbReference type="Pfam" id="PF00928">
    <property type="entry name" value="Adap_comp_sub"/>
    <property type="match status" value="1"/>
</dbReference>
<comment type="subcellular location">
    <subcellularLocation>
        <location evidence="1">Endomembrane system</location>
    </subcellularLocation>
</comment>
<comment type="similarity">
    <text evidence="5">Belongs to the adaptor complexes medium subunit family.</text>
</comment>
<dbReference type="InterPro" id="IPR036168">
    <property type="entry name" value="AP2_Mu_C_sf"/>
</dbReference>
<comment type="caution">
    <text evidence="7">The sequence shown here is derived from an EMBL/GenBank/DDBJ whole genome shotgun (WGS) entry which is preliminary data.</text>
</comment>
<dbReference type="GO" id="GO:0012505">
    <property type="term" value="C:endomembrane system"/>
    <property type="evidence" value="ECO:0007669"/>
    <property type="project" value="UniProtKB-SubCell"/>
</dbReference>
<dbReference type="Pfam" id="PF01217">
    <property type="entry name" value="Clat_adaptor_s"/>
    <property type="match status" value="1"/>
</dbReference>
<evidence type="ECO:0000256" key="5">
    <source>
        <dbReference type="PIRNR" id="PIRNR005992"/>
    </source>
</evidence>
<dbReference type="GO" id="GO:0016192">
    <property type="term" value="P:vesicle-mediated transport"/>
    <property type="evidence" value="ECO:0007669"/>
    <property type="project" value="InterPro"/>
</dbReference>
<dbReference type="AlphaFoldDB" id="A0A5J4X2M4"/>
<dbReference type="FunFam" id="3.30.450.60:FF:000002">
    <property type="entry name" value="AP-2 complex subunit mu, putative"/>
    <property type="match status" value="1"/>
</dbReference>
<evidence type="ECO:0000313" key="8">
    <source>
        <dbReference type="Proteomes" id="UP000324800"/>
    </source>
</evidence>
<evidence type="ECO:0000259" key="6">
    <source>
        <dbReference type="PROSITE" id="PS51072"/>
    </source>
</evidence>
<gene>
    <name evidence="7" type="ORF">EZS28_002892</name>
</gene>
<dbReference type="GO" id="GO:0030131">
    <property type="term" value="C:clathrin adaptor complex"/>
    <property type="evidence" value="ECO:0007669"/>
    <property type="project" value="UniProtKB-UniRule"/>
</dbReference>
<evidence type="ECO:0000313" key="7">
    <source>
        <dbReference type="EMBL" id="KAA6401587.1"/>
    </source>
</evidence>
<dbReference type="SUPFAM" id="SSF49447">
    <property type="entry name" value="Second domain of Mu2 adaptin subunit (ap50) of ap2 adaptor"/>
    <property type="match status" value="1"/>
</dbReference>
<dbReference type="PROSITE" id="PS51072">
    <property type="entry name" value="MHD"/>
    <property type="match status" value="1"/>
</dbReference>
<name>A0A5J4X2M4_9EUKA</name>
<dbReference type="OrthoDB" id="10259133at2759"/>